<dbReference type="CDD" id="cd07377">
    <property type="entry name" value="WHTH_GntR"/>
    <property type="match status" value="1"/>
</dbReference>
<dbReference type="PANTHER" id="PTHR43537">
    <property type="entry name" value="TRANSCRIPTIONAL REGULATOR, GNTR FAMILY"/>
    <property type="match status" value="1"/>
</dbReference>
<evidence type="ECO:0000313" key="6">
    <source>
        <dbReference type="Proteomes" id="UP000199183"/>
    </source>
</evidence>
<evidence type="ECO:0000256" key="3">
    <source>
        <dbReference type="ARBA" id="ARBA00023163"/>
    </source>
</evidence>
<keyword evidence="3" id="KW-0804">Transcription</keyword>
<dbReference type="PRINTS" id="PR00035">
    <property type="entry name" value="HTHGNTR"/>
</dbReference>
<evidence type="ECO:0000259" key="4">
    <source>
        <dbReference type="PROSITE" id="PS50949"/>
    </source>
</evidence>
<dbReference type="Gene3D" id="1.10.10.10">
    <property type="entry name" value="Winged helix-like DNA-binding domain superfamily/Winged helix DNA-binding domain"/>
    <property type="match status" value="1"/>
</dbReference>
<keyword evidence="6" id="KW-1185">Reference proteome</keyword>
<dbReference type="Pfam" id="PF00392">
    <property type="entry name" value="GntR"/>
    <property type="match status" value="1"/>
</dbReference>
<dbReference type="Pfam" id="PF07729">
    <property type="entry name" value="FCD"/>
    <property type="match status" value="1"/>
</dbReference>
<dbReference type="InterPro" id="IPR008920">
    <property type="entry name" value="TF_FadR/GntR_C"/>
</dbReference>
<evidence type="ECO:0000256" key="1">
    <source>
        <dbReference type="ARBA" id="ARBA00023015"/>
    </source>
</evidence>
<dbReference type="RefSeq" id="WP_091180271.1">
    <property type="nucleotide sequence ID" value="NZ_FNRY01000001.1"/>
</dbReference>
<dbReference type="STRING" id="640635.SAMN04489806_0841"/>
<gene>
    <name evidence="5" type="ORF">SAMN04489806_0841</name>
</gene>
<dbReference type="AlphaFoldDB" id="A0A1H4JSD3"/>
<dbReference type="InterPro" id="IPR036388">
    <property type="entry name" value="WH-like_DNA-bd_sf"/>
</dbReference>
<dbReference type="Proteomes" id="UP000199183">
    <property type="component" value="Unassembled WGS sequence"/>
</dbReference>
<keyword evidence="2 5" id="KW-0238">DNA-binding</keyword>
<feature type="domain" description="HTH gntR-type" evidence="4">
    <location>
        <begin position="1"/>
        <end position="68"/>
    </location>
</feature>
<evidence type="ECO:0000256" key="2">
    <source>
        <dbReference type="ARBA" id="ARBA00023125"/>
    </source>
</evidence>
<dbReference type="Gene3D" id="1.20.120.530">
    <property type="entry name" value="GntR ligand-binding domain-like"/>
    <property type="match status" value="1"/>
</dbReference>
<dbReference type="PANTHER" id="PTHR43537:SF49">
    <property type="entry name" value="TRANSCRIPTIONAL REGULATORY PROTEIN"/>
    <property type="match status" value="1"/>
</dbReference>
<accession>A0A1H4JSD3</accession>
<dbReference type="SMART" id="SM00345">
    <property type="entry name" value="HTH_GNTR"/>
    <property type="match status" value="1"/>
</dbReference>
<dbReference type="GO" id="GO:0003700">
    <property type="term" value="F:DNA-binding transcription factor activity"/>
    <property type="evidence" value="ECO:0007669"/>
    <property type="project" value="InterPro"/>
</dbReference>
<sequence>MRASDRVYRALREEILDGRLEPGATLAEVEQAGRFGVSRTPVREAFGRLTADGLVAAASARALVVTEVSEHDVIALYELREALEVQAARLAAARRDRPVFADLHERFRDAAALVDAGESGIRRYYELVTELDAAIDEAADNGYLAQALRSVRLHSARIRRSARHNPQRLRAAAAEHLLIVAAIRDGDVALAGHATHVHLNLSRATVLATHGDDRVAS</sequence>
<dbReference type="EMBL" id="FNRY01000001">
    <property type="protein sequence ID" value="SEB49210.1"/>
    <property type="molecule type" value="Genomic_DNA"/>
</dbReference>
<dbReference type="SUPFAM" id="SSF48008">
    <property type="entry name" value="GntR ligand-binding domain-like"/>
    <property type="match status" value="1"/>
</dbReference>
<evidence type="ECO:0000313" key="5">
    <source>
        <dbReference type="EMBL" id="SEB49210.1"/>
    </source>
</evidence>
<keyword evidence="1" id="KW-0805">Transcription regulation</keyword>
<dbReference type="PROSITE" id="PS50949">
    <property type="entry name" value="HTH_GNTR"/>
    <property type="match status" value="1"/>
</dbReference>
<dbReference type="GO" id="GO:0003677">
    <property type="term" value="F:DNA binding"/>
    <property type="evidence" value="ECO:0007669"/>
    <property type="project" value="UniProtKB-KW"/>
</dbReference>
<dbReference type="InterPro" id="IPR011711">
    <property type="entry name" value="GntR_C"/>
</dbReference>
<dbReference type="SUPFAM" id="SSF46785">
    <property type="entry name" value="Winged helix' DNA-binding domain"/>
    <property type="match status" value="1"/>
</dbReference>
<dbReference type="SMART" id="SM00895">
    <property type="entry name" value="FCD"/>
    <property type="match status" value="1"/>
</dbReference>
<dbReference type="InterPro" id="IPR000524">
    <property type="entry name" value="Tscrpt_reg_HTH_GntR"/>
</dbReference>
<name>A0A1H4JSD3_9MICO</name>
<dbReference type="OrthoDB" id="8680240at2"/>
<dbReference type="InterPro" id="IPR036390">
    <property type="entry name" value="WH_DNA-bd_sf"/>
</dbReference>
<reference evidence="5 6" key="1">
    <citation type="submission" date="2016-10" db="EMBL/GenBank/DDBJ databases">
        <authorList>
            <person name="de Groot N.N."/>
        </authorList>
    </citation>
    <scope>NUCLEOTIDE SEQUENCE [LARGE SCALE GENOMIC DNA]</scope>
    <source>
        <strain evidence="5 6">DSM 21799</strain>
    </source>
</reference>
<proteinExistence type="predicted"/>
<protein>
    <submittedName>
        <fullName evidence="5">DNA-binding transcriptional regulator, GntR family</fullName>
    </submittedName>
</protein>
<organism evidence="5 6">
    <name type="scientific">Paramicrobacterium humi</name>
    <dbReference type="NCBI Taxonomy" id="640635"/>
    <lineage>
        <taxon>Bacteria</taxon>
        <taxon>Bacillati</taxon>
        <taxon>Actinomycetota</taxon>
        <taxon>Actinomycetes</taxon>
        <taxon>Micrococcales</taxon>
        <taxon>Microbacteriaceae</taxon>
        <taxon>Paramicrobacterium</taxon>
    </lineage>
</organism>